<evidence type="ECO:0000259" key="3">
    <source>
        <dbReference type="Pfam" id="PF01494"/>
    </source>
</evidence>
<organism evidence="4 5">
    <name type="scientific">Streptosporangium canum</name>
    <dbReference type="NCBI Taxonomy" id="324952"/>
    <lineage>
        <taxon>Bacteria</taxon>
        <taxon>Bacillati</taxon>
        <taxon>Actinomycetota</taxon>
        <taxon>Actinomycetes</taxon>
        <taxon>Streptosporangiales</taxon>
        <taxon>Streptosporangiaceae</taxon>
        <taxon>Streptosporangium</taxon>
    </lineage>
</organism>
<evidence type="ECO:0000313" key="4">
    <source>
        <dbReference type="EMBL" id="SFK27699.1"/>
    </source>
</evidence>
<keyword evidence="2" id="KW-0503">Monooxygenase</keyword>
<evidence type="ECO:0000256" key="1">
    <source>
        <dbReference type="ARBA" id="ARBA00023002"/>
    </source>
</evidence>
<feature type="domain" description="FAD-binding" evidence="3">
    <location>
        <begin position="5"/>
        <end position="341"/>
    </location>
</feature>
<proteinExistence type="predicted"/>
<dbReference type="RefSeq" id="WP_177245293.1">
    <property type="nucleotide sequence ID" value="NZ_FOQY01000021.1"/>
</dbReference>
<dbReference type="GO" id="GO:0004497">
    <property type="term" value="F:monooxygenase activity"/>
    <property type="evidence" value="ECO:0007669"/>
    <property type="project" value="UniProtKB-KW"/>
</dbReference>
<name>A0A1I3Y8G5_9ACTN</name>
<dbReference type="AlphaFoldDB" id="A0A1I3Y8G5"/>
<dbReference type="PANTHER" id="PTHR13789:SF309">
    <property type="entry name" value="PUTATIVE (AFU_ORTHOLOGUE AFUA_6G14510)-RELATED"/>
    <property type="match status" value="1"/>
</dbReference>
<dbReference type="SUPFAM" id="SSF51905">
    <property type="entry name" value="FAD/NAD(P)-binding domain"/>
    <property type="match status" value="1"/>
</dbReference>
<evidence type="ECO:0000313" key="5">
    <source>
        <dbReference type="Proteomes" id="UP000199111"/>
    </source>
</evidence>
<reference evidence="5" key="1">
    <citation type="submission" date="2016-10" db="EMBL/GenBank/DDBJ databases">
        <authorList>
            <person name="Varghese N."/>
            <person name="Submissions S."/>
        </authorList>
    </citation>
    <scope>NUCLEOTIDE SEQUENCE [LARGE SCALE GENOMIC DNA]</scope>
    <source>
        <strain evidence="5">CGMCC 4.2126</strain>
    </source>
</reference>
<gene>
    <name evidence="4" type="ORF">SAMN05216275_12166</name>
</gene>
<dbReference type="PRINTS" id="PR00420">
    <property type="entry name" value="RNGMNOXGNASE"/>
</dbReference>
<dbReference type="PANTHER" id="PTHR13789">
    <property type="entry name" value="MONOOXYGENASE"/>
    <property type="match status" value="1"/>
</dbReference>
<dbReference type="EMBL" id="FOQY01000021">
    <property type="protein sequence ID" value="SFK27699.1"/>
    <property type="molecule type" value="Genomic_DNA"/>
</dbReference>
<accession>A0A1I3Y8G5</accession>
<dbReference type="Proteomes" id="UP000199111">
    <property type="component" value="Unassembled WGS sequence"/>
</dbReference>
<sequence>MDRTAVVIGGGVGGLATALALTRTGWKVALFEQAQEIRALGAGITLAPNAVRAIDWLGLGGELRATGVIQGGAGLRTSSGHWLMRTHIEELKRRFGVPGFALHRTDLITMLTKALPENVISTGHRVTDVNAAEGTVSYTGPQGPRTVTADLVVASDGLHSRSREKLFPGHPAPAYANYITWRGVVPEEKVSGLRLGSLTESWGRGRRFGIAPLVDGRVYWYATLGLPEGSLPEATLEELADCFRGWHEPIPHLLASTPPESLLRHDIYSLTTPLPTYVAGSVALLGDAAHAVTPDLAQGACQALEDAVTLAETLDREPDVRAALKAYDMVRRPRTQRLVRVSAQAGRLAQAHRPVTAFLRDALAWVVPTPLYMRIITETLSWRPAPGSRPTRPIGPG</sequence>
<keyword evidence="5" id="KW-1185">Reference proteome</keyword>
<dbReference type="InterPro" id="IPR050493">
    <property type="entry name" value="FAD-dep_Monooxygenase_BioMet"/>
</dbReference>
<dbReference type="InterPro" id="IPR036188">
    <property type="entry name" value="FAD/NAD-bd_sf"/>
</dbReference>
<dbReference type="GO" id="GO:0071949">
    <property type="term" value="F:FAD binding"/>
    <property type="evidence" value="ECO:0007669"/>
    <property type="project" value="InterPro"/>
</dbReference>
<dbReference type="Gene3D" id="3.50.50.60">
    <property type="entry name" value="FAD/NAD(P)-binding domain"/>
    <property type="match status" value="1"/>
</dbReference>
<keyword evidence="1" id="KW-0560">Oxidoreductase</keyword>
<protein>
    <submittedName>
        <fullName evidence="4">2-polyprenyl-6-methoxyphenol hydroxylase</fullName>
    </submittedName>
</protein>
<evidence type="ECO:0000256" key="2">
    <source>
        <dbReference type="ARBA" id="ARBA00023033"/>
    </source>
</evidence>
<dbReference type="GeneID" id="96301045"/>
<dbReference type="InterPro" id="IPR002938">
    <property type="entry name" value="FAD-bd"/>
</dbReference>
<dbReference type="Pfam" id="PF01494">
    <property type="entry name" value="FAD_binding_3"/>
    <property type="match status" value="1"/>
</dbReference>